<gene>
    <name evidence="1" type="primary">Acey_s0252.g242</name>
    <name evidence="1" type="ORF">Y032_0252g242</name>
</gene>
<dbReference type="Proteomes" id="UP000024635">
    <property type="component" value="Unassembled WGS sequence"/>
</dbReference>
<reference evidence="2" key="1">
    <citation type="journal article" date="2015" name="Nat. Genet.">
        <title>The genome and transcriptome of the zoonotic hookworm Ancylostoma ceylanicum identify infection-specific gene families.</title>
        <authorList>
            <person name="Schwarz E.M."/>
            <person name="Hu Y."/>
            <person name="Antoshechkin I."/>
            <person name="Miller M.M."/>
            <person name="Sternberg P.W."/>
            <person name="Aroian R.V."/>
        </authorList>
    </citation>
    <scope>NUCLEOTIDE SEQUENCE</scope>
    <source>
        <strain evidence="2">HY135</strain>
    </source>
</reference>
<dbReference type="EMBL" id="JARK01001588">
    <property type="protein sequence ID" value="EYB88145.1"/>
    <property type="molecule type" value="Genomic_DNA"/>
</dbReference>
<evidence type="ECO:0000313" key="1">
    <source>
        <dbReference type="EMBL" id="EYB88145.1"/>
    </source>
</evidence>
<comment type="caution">
    <text evidence="1">The sequence shown here is derived from an EMBL/GenBank/DDBJ whole genome shotgun (WGS) entry which is preliminary data.</text>
</comment>
<protein>
    <submittedName>
        <fullName evidence="1">Uncharacterized protein</fullName>
    </submittedName>
</protein>
<name>A0A016SBZ5_9BILA</name>
<dbReference type="AlphaFoldDB" id="A0A016SBZ5"/>
<evidence type="ECO:0000313" key="2">
    <source>
        <dbReference type="Proteomes" id="UP000024635"/>
    </source>
</evidence>
<sequence length="189" mass="21312">MMTDGASASPNGSQETRREHWADSFTKYFRQDLCHIRCKSPGIVRYGGVVVPAKKTANRKGPSKYQNVNFNESYKQWKSNTPSIALMAEELRGCSFADGSCAKDEESFDSDASGILELFIRFCYGHGDATRPGSLHHCFLEIFQIDSVGFFRKEQKEVFAFAFEDGLPQHSPVMVVCQLVTWDVDVSRF</sequence>
<organism evidence="1 2">
    <name type="scientific">Ancylostoma ceylanicum</name>
    <dbReference type="NCBI Taxonomy" id="53326"/>
    <lineage>
        <taxon>Eukaryota</taxon>
        <taxon>Metazoa</taxon>
        <taxon>Ecdysozoa</taxon>
        <taxon>Nematoda</taxon>
        <taxon>Chromadorea</taxon>
        <taxon>Rhabditida</taxon>
        <taxon>Rhabditina</taxon>
        <taxon>Rhabditomorpha</taxon>
        <taxon>Strongyloidea</taxon>
        <taxon>Ancylostomatidae</taxon>
        <taxon>Ancylostomatinae</taxon>
        <taxon>Ancylostoma</taxon>
    </lineage>
</organism>
<keyword evidence="2" id="KW-1185">Reference proteome</keyword>
<accession>A0A016SBZ5</accession>
<proteinExistence type="predicted"/>